<dbReference type="Proteomes" id="UP000198310">
    <property type="component" value="Unassembled WGS sequence"/>
</dbReference>
<gene>
    <name evidence="1" type="ORF">SAMN06269173_10281</name>
</gene>
<dbReference type="AlphaFoldDB" id="A0A238VZE1"/>
<reference evidence="2" key="1">
    <citation type="submission" date="2017-06" db="EMBL/GenBank/DDBJ databases">
        <authorList>
            <person name="Varghese N."/>
            <person name="Submissions S."/>
        </authorList>
    </citation>
    <scope>NUCLEOTIDE SEQUENCE [LARGE SCALE GENOMIC DNA]</scope>
    <source>
        <strain evidence="2">DSM 28041</strain>
    </source>
</reference>
<organism evidence="1 2">
    <name type="scientific">Hymenobacter mucosus</name>
    <dbReference type="NCBI Taxonomy" id="1411120"/>
    <lineage>
        <taxon>Bacteria</taxon>
        <taxon>Pseudomonadati</taxon>
        <taxon>Bacteroidota</taxon>
        <taxon>Cytophagia</taxon>
        <taxon>Cytophagales</taxon>
        <taxon>Hymenobacteraceae</taxon>
        <taxon>Hymenobacter</taxon>
    </lineage>
</organism>
<evidence type="ECO:0000313" key="2">
    <source>
        <dbReference type="Proteomes" id="UP000198310"/>
    </source>
</evidence>
<evidence type="ECO:0000313" key="1">
    <source>
        <dbReference type="EMBL" id="SNR39715.1"/>
    </source>
</evidence>
<dbReference type="EMBL" id="FZNS01000002">
    <property type="protein sequence ID" value="SNR39715.1"/>
    <property type="molecule type" value="Genomic_DNA"/>
</dbReference>
<proteinExistence type="predicted"/>
<accession>A0A238VZE1</accession>
<name>A0A238VZE1_9BACT</name>
<keyword evidence="2" id="KW-1185">Reference proteome</keyword>
<sequence length="33" mass="3776">MADESGIQKYTNGGEGREILWEVQFSLKFNLSQ</sequence>
<protein>
    <submittedName>
        <fullName evidence="1">Uncharacterized protein</fullName>
    </submittedName>
</protein>